<comment type="caution">
    <text evidence="7">The sequence shown here is derived from an EMBL/GenBank/DDBJ whole genome shotgun (WGS) entry which is preliminary data.</text>
</comment>
<evidence type="ECO:0000256" key="1">
    <source>
        <dbReference type="ARBA" id="ARBA00023015"/>
    </source>
</evidence>
<dbReference type="Proteomes" id="UP000549616">
    <property type="component" value="Unassembled WGS sequence"/>
</dbReference>
<dbReference type="InterPro" id="IPR036271">
    <property type="entry name" value="Tet_transcr_reg_TetR-rel_C_sf"/>
</dbReference>
<dbReference type="SUPFAM" id="SSF46689">
    <property type="entry name" value="Homeodomain-like"/>
    <property type="match status" value="1"/>
</dbReference>
<dbReference type="PANTHER" id="PTHR30055">
    <property type="entry name" value="HTH-TYPE TRANSCRIPTIONAL REGULATOR RUTR"/>
    <property type="match status" value="1"/>
</dbReference>
<dbReference type="PANTHER" id="PTHR30055:SF238">
    <property type="entry name" value="MYCOFACTOCIN BIOSYNTHESIS TRANSCRIPTIONAL REGULATOR MFTR-RELATED"/>
    <property type="match status" value="1"/>
</dbReference>
<evidence type="ECO:0000259" key="6">
    <source>
        <dbReference type="PROSITE" id="PS50977"/>
    </source>
</evidence>
<keyword evidence="1" id="KW-0805">Transcription regulation</keyword>
<evidence type="ECO:0000256" key="5">
    <source>
        <dbReference type="SAM" id="MobiDB-lite"/>
    </source>
</evidence>
<proteinExistence type="predicted"/>
<evidence type="ECO:0000313" key="7">
    <source>
        <dbReference type="EMBL" id="NYI91014.1"/>
    </source>
</evidence>
<dbReference type="InterPro" id="IPR041347">
    <property type="entry name" value="MftR_C"/>
</dbReference>
<dbReference type="InterPro" id="IPR050109">
    <property type="entry name" value="HTH-type_TetR-like_transc_reg"/>
</dbReference>
<feature type="domain" description="HTH tetR-type" evidence="6">
    <location>
        <begin position="1"/>
        <end position="59"/>
    </location>
</feature>
<protein>
    <submittedName>
        <fullName evidence="7">AcrR family transcriptional regulator</fullName>
    </submittedName>
</protein>
<dbReference type="EMBL" id="JACCFK010000001">
    <property type="protein sequence ID" value="NYI91014.1"/>
    <property type="molecule type" value="Genomic_DNA"/>
</dbReference>
<reference evidence="7 8" key="1">
    <citation type="submission" date="2020-07" db="EMBL/GenBank/DDBJ databases">
        <title>Sequencing the genomes of 1000 actinobacteria strains.</title>
        <authorList>
            <person name="Klenk H.-P."/>
        </authorList>
    </citation>
    <scope>NUCLEOTIDE SEQUENCE [LARGE SCALE GENOMIC DNA]</scope>
    <source>
        <strain evidence="7 8">DSM 104006</strain>
    </source>
</reference>
<dbReference type="PRINTS" id="PR00455">
    <property type="entry name" value="HTHTETR"/>
</dbReference>
<gene>
    <name evidence="7" type="ORF">HNR02_004337</name>
</gene>
<sequence length="272" mass="29675">MRAELAGIALGLFAEHGFDGTTVDDIARAAGMTKRSFFRYFPVKEDAVFAGVDALGEDVVGDLRERPPGEDPWESLRTVLGRWQERIHGSERELAGLRLIESTPVLRARLHQKREEWRASVAAVLRERAELDEFGADLVVNAAVAALDTAAAEWLRSGERGNRGALLDRAFEVCGRADPRRAREKPQPSSCLIAVAVADRAPTHVGSRSWSKRAEGRASDNAAAGSAPDGHGTANPTAVRPVSVAWSLTAKPRRRTRPSSRRNRVRFTAEPA</sequence>
<keyword evidence="3" id="KW-0804">Transcription</keyword>
<evidence type="ECO:0000256" key="3">
    <source>
        <dbReference type="ARBA" id="ARBA00023163"/>
    </source>
</evidence>
<feature type="compositionally biased region" description="Basic residues" evidence="5">
    <location>
        <begin position="251"/>
        <end position="265"/>
    </location>
</feature>
<evidence type="ECO:0000256" key="4">
    <source>
        <dbReference type="PROSITE-ProRule" id="PRU00335"/>
    </source>
</evidence>
<dbReference type="AlphaFoldDB" id="A0A853B8C6"/>
<feature type="region of interest" description="Disordered" evidence="5">
    <location>
        <begin position="204"/>
        <end position="272"/>
    </location>
</feature>
<evidence type="ECO:0000313" key="8">
    <source>
        <dbReference type="Proteomes" id="UP000549616"/>
    </source>
</evidence>
<dbReference type="SUPFAM" id="SSF48498">
    <property type="entry name" value="Tetracyclin repressor-like, C-terminal domain"/>
    <property type="match status" value="1"/>
</dbReference>
<evidence type="ECO:0000256" key="2">
    <source>
        <dbReference type="ARBA" id="ARBA00023125"/>
    </source>
</evidence>
<dbReference type="Pfam" id="PF00440">
    <property type="entry name" value="TetR_N"/>
    <property type="match status" value="1"/>
</dbReference>
<dbReference type="GO" id="GO:0003700">
    <property type="term" value="F:DNA-binding transcription factor activity"/>
    <property type="evidence" value="ECO:0007669"/>
    <property type="project" value="TreeGrafter"/>
</dbReference>
<feature type="DNA-binding region" description="H-T-H motif" evidence="4">
    <location>
        <begin position="22"/>
        <end position="41"/>
    </location>
</feature>
<keyword evidence="8" id="KW-1185">Reference proteome</keyword>
<dbReference type="InterPro" id="IPR001647">
    <property type="entry name" value="HTH_TetR"/>
</dbReference>
<dbReference type="PROSITE" id="PS50977">
    <property type="entry name" value="HTH_TETR_2"/>
    <property type="match status" value="1"/>
</dbReference>
<dbReference type="Gene3D" id="1.10.10.60">
    <property type="entry name" value="Homeodomain-like"/>
    <property type="match status" value="1"/>
</dbReference>
<dbReference type="GO" id="GO:0000976">
    <property type="term" value="F:transcription cis-regulatory region binding"/>
    <property type="evidence" value="ECO:0007669"/>
    <property type="project" value="TreeGrafter"/>
</dbReference>
<accession>A0A853B8C6</accession>
<keyword evidence="2 4" id="KW-0238">DNA-binding</keyword>
<name>A0A853B8C6_9PSEU</name>
<dbReference type="Gene3D" id="1.10.357.10">
    <property type="entry name" value="Tetracycline Repressor, domain 2"/>
    <property type="match status" value="1"/>
</dbReference>
<dbReference type="Pfam" id="PF17754">
    <property type="entry name" value="TetR_C_14"/>
    <property type="match status" value="1"/>
</dbReference>
<dbReference type="InterPro" id="IPR009057">
    <property type="entry name" value="Homeodomain-like_sf"/>
</dbReference>
<organism evidence="7 8">
    <name type="scientific">Amycolatopsis endophytica</name>
    <dbReference type="NCBI Taxonomy" id="860233"/>
    <lineage>
        <taxon>Bacteria</taxon>
        <taxon>Bacillati</taxon>
        <taxon>Actinomycetota</taxon>
        <taxon>Actinomycetes</taxon>
        <taxon>Pseudonocardiales</taxon>
        <taxon>Pseudonocardiaceae</taxon>
        <taxon>Amycolatopsis</taxon>
    </lineage>
</organism>